<accession>A0A8E2EIB9</accession>
<dbReference type="PROSITE" id="PS50181">
    <property type="entry name" value="FBOX"/>
    <property type="match status" value="1"/>
</dbReference>
<evidence type="ECO:0000313" key="3">
    <source>
        <dbReference type="EMBL" id="OCK84547.1"/>
    </source>
</evidence>
<reference evidence="3 4" key="1">
    <citation type="journal article" date="2016" name="Nat. Commun.">
        <title>Ectomycorrhizal ecology is imprinted in the genome of the dominant symbiotic fungus Cenococcum geophilum.</title>
        <authorList>
            <consortium name="DOE Joint Genome Institute"/>
            <person name="Peter M."/>
            <person name="Kohler A."/>
            <person name="Ohm R.A."/>
            <person name="Kuo A."/>
            <person name="Krutzmann J."/>
            <person name="Morin E."/>
            <person name="Arend M."/>
            <person name="Barry K.W."/>
            <person name="Binder M."/>
            <person name="Choi C."/>
            <person name="Clum A."/>
            <person name="Copeland A."/>
            <person name="Grisel N."/>
            <person name="Haridas S."/>
            <person name="Kipfer T."/>
            <person name="LaButti K."/>
            <person name="Lindquist E."/>
            <person name="Lipzen A."/>
            <person name="Maire R."/>
            <person name="Meier B."/>
            <person name="Mihaltcheva S."/>
            <person name="Molinier V."/>
            <person name="Murat C."/>
            <person name="Poggeler S."/>
            <person name="Quandt C.A."/>
            <person name="Sperisen C."/>
            <person name="Tritt A."/>
            <person name="Tisserant E."/>
            <person name="Crous P.W."/>
            <person name="Henrissat B."/>
            <person name="Nehls U."/>
            <person name="Egli S."/>
            <person name="Spatafora J.W."/>
            <person name="Grigoriev I.V."/>
            <person name="Martin F.M."/>
        </authorList>
    </citation>
    <scope>NUCLEOTIDE SEQUENCE [LARGE SCALE GENOMIC DNA]</scope>
    <source>
        <strain evidence="3 4">CBS 459.81</strain>
    </source>
</reference>
<evidence type="ECO:0000259" key="2">
    <source>
        <dbReference type="PROSITE" id="PS50181"/>
    </source>
</evidence>
<dbReference type="InterPro" id="IPR036047">
    <property type="entry name" value="F-box-like_dom_sf"/>
</dbReference>
<dbReference type="Pfam" id="PF12937">
    <property type="entry name" value="F-box-like"/>
    <property type="match status" value="1"/>
</dbReference>
<dbReference type="InterPro" id="IPR001810">
    <property type="entry name" value="F-box_dom"/>
</dbReference>
<gene>
    <name evidence="3" type="ORF">K432DRAFT_439995</name>
</gene>
<dbReference type="EMBL" id="KV744835">
    <property type="protein sequence ID" value="OCK84547.1"/>
    <property type="molecule type" value="Genomic_DNA"/>
</dbReference>
<proteinExistence type="predicted"/>
<evidence type="ECO:0000313" key="4">
    <source>
        <dbReference type="Proteomes" id="UP000250266"/>
    </source>
</evidence>
<feature type="domain" description="F-box" evidence="2">
    <location>
        <begin position="2"/>
        <end position="47"/>
    </location>
</feature>
<dbReference type="OrthoDB" id="3927840at2759"/>
<protein>
    <recommendedName>
        <fullName evidence="2">F-box domain-containing protein</fullName>
    </recommendedName>
</protein>
<sequence>MTSRLGDLPIELFLNITSFLRHEDLSVLVRVSKAVHRVIQPLIWTNIELHPPEYHEKYDYLEARLEMGSTYRAYHAKRPGEEWQDAFDYEQKSRSFVELCEYLLQSNPARLTELTTQVRSLCLVVDTYADEEPTRSCWNIFARFTNLESLEITGKWSWYNEFVAFDGTASPLTKLRVARIYGYVPREFIQYVLCSGSSLTKLEIGTLDAPISSSRFGDDRLNSPPGYSDPYESDSDDEAVPFGFRAEDLALESDEEDLDENEVAPRPLIWVPDSLDQCQFLSLTSLWLCKPSEAHIGHGNWHYYTPTHSVRSDRRSLVDWVRLVRAVIPTLVNLTFEHRLVGPEIESESTTSKEFIEIYGYGPGDERFKELVLPMLEEEVSWPALKRLAFYGILVGKKAPQGVKEKVTNHFSSLGVDVQFYLGKRMLFVPEEGTVCISADGMGSSSDSSGDV</sequence>
<keyword evidence="4" id="KW-1185">Reference proteome</keyword>
<name>A0A8E2EIB9_9PEZI</name>
<feature type="region of interest" description="Disordered" evidence="1">
    <location>
        <begin position="215"/>
        <end position="238"/>
    </location>
</feature>
<evidence type="ECO:0000256" key="1">
    <source>
        <dbReference type="SAM" id="MobiDB-lite"/>
    </source>
</evidence>
<dbReference type="SUPFAM" id="SSF81383">
    <property type="entry name" value="F-box domain"/>
    <property type="match status" value="1"/>
</dbReference>
<dbReference type="AlphaFoldDB" id="A0A8E2EIB9"/>
<dbReference type="Proteomes" id="UP000250266">
    <property type="component" value="Unassembled WGS sequence"/>
</dbReference>
<organism evidence="3 4">
    <name type="scientific">Lepidopterella palustris CBS 459.81</name>
    <dbReference type="NCBI Taxonomy" id="1314670"/>
    <lineage>
        <taxon>Eukaryota</taxon>
        <taxon>Fungi</taxon>
        <taxon>Dikarya</taxon>
        <taxon>Ascomycota</taxon>
        <taxon>Pezizomycotina</taxon>
        <taxon>Dothideomycetes</taxon>
        <taxon>Pleosporomycetidae</taxon>
        <taxon>Mytilinidiales</taxon>
        <taxon>Argynnaceae</taxon>
        <taxon>Lepidopterella</taxon>
    </lineage>
</organism>